<organism evidence="1 2">
    <name type="scientific">Symplocastrum torsivum CPER-KK1</name>
    <dbReference type="NCBI Taxonomy" id="450513"/>
    <lineage>
        <taxon>Bacteria</taxon>
        <taxon>Bacillati</taxon>
        <taxon>Cyanobacteriota</taxon>
        <taxon>Cyanophyceae</taxon>
        <taxon>Oscillatoriophycideae</taxon>
        <taxon>Oscillatoriales</taxon>
        <taxon>Microcoleaceae</taxon>
        <taxon>Symplocastrum</taxon>
    </lineage>
</organism>
<comment type="caution">
    <text evidence="1">The sequence shown here is derived from an EMBL/GenBank/DDBJ whole genome shotgun (WGS) entry which is preliminary data.</text>
</comment>
<name>A0A951PSW4_9CYAN</name>
<dbReference type="Proteomes" id="UP000753908">
    <property type="component" value="Unassembled WGS sequence"/>
</dbReference>
<reference evidence="1" key="1">
    <citation type="submission" date="2021-05" db="EMBL/GenBank/DDBJ databases">
        <authorList>
            <person name="Pietrasiak N."/>
            <person name="Ward R."/>
            <person name="Stajich J.E."/>
            <person name="Kurbessoian T."/>
        </authorList>
    </citation>
    <scope>NUCLEOTIDE SEQUENCE</scope>
    <source>
        <strain evidence="1">CPER-KK1</strain>
    </source>
</reference>
<accession>A0A951PSW4</accession>
<dbReference type="AlphaFoldDB" id="A0A951PSW4"/>
<dbReference type="EMBL" id="JAHHIF010000070">
    <property type="protein sequence ID" value="MBW4548734.1"/>
    <property type="molecule type" value="Genomic_DNA"/>
</dbReference>
<gene>
    <name evidence="1" type="ORF">KME25_30660</name>
</gene>
<sequence length="100" mass="10877">MVKPIGYYVGGLPGTQDAQILAEIEDRYGAQLQALTHDDRAACLIMLIESATQTPQAIVQDSFDEEGNGWGLWQLTQHLTPSSKLNLCVALINQLVCGGY</sequence>
<evidence type="ECO:0000313" key="1">
    <source>
        <dbReference type="EMBL" id="MBW4548734.1"/>
    </source>
</evidence>
<protein>
    <submittedName>
        <fullName evidence="1">Uncharacterized protein</fullName>
    </submittedName>
</protein>
<reference evidence="1" key="2">
    <citation type="journal article" date="2022" name="Microbiol. Resour. Announc.">
        <title>Metagenome Sequencing to Explore Phylogenomics of Terrestrial Cyanobacteria.</title>
        <authorList>
            <person name="Ward R.D."/>
            <person name="Stajich J.E."/>
            <person name="Johansen J.R."/>
            <person name="Huntemann M."/>
            <person name="Clum A."/>
            <person name="Foster B."/>
            <person name="Foster B."/>
            <person name="Roux S."/>
            <person name="Palaniappan K."/>
            <person name="Varghese N."/>
            <person name="Mukherjee S."/>
            <person name="Reddy T.B.K."/>
            <person name="Daum C."/>
            <person name="Copeland A."/>
            <person name="Chen I.A."/>
            <person name="Ivanova N.N."/>
            <person name="Kyrpides N.C."/>
            <person name="Shapiro N."/>
            <person name="Eloe-Fadrosh E.A."/>
            <person name="Pietrasiak N."/>
        </authorList>
    </citation>
    <scope>NUCLEOTIDE SEQUENCE</scope>
    <source>
        <strain evidence="1">CPER-KK1</strain>
    </source>
</reference>
<proteinExistence type="predicted"/>
<evidence type="ECO:0000313" key="2">
    <source>
        <dbReference type="Proteomes" id="UP000753908"/>
    </source>
</evidence>